<evidence type="ECO:0000313" key="1">
    <source>
        <dbReference type="EMBL" id="QEY64476.1"/>
    </source>
</evidence>
<dbReference type="KEGG" id="plal:FXN65_21305"/>
<protein>
    <submittedName>
        <fullName evidence="1">Uncharacterized protein</fullName>
    </submittedName>
</protein>
<accession>A0A5J6QUH2</accession>
<sequence>MIEPVYWAELRRLSLNVSAAHISMVAFLEEAAVPWSDDQMMEFERLLVAERIAISAYTTLYSYIDVRTSTPARLRLVAGE</sequence>
<dbReference type="EMBL" id="CP043311">
    <property type="protein sequence ID" value="QEY64476.1"/>
    <property type="molecule type" value="Genomic_DNA"/>
</dbReference>
<evidence type="ECO:0000313" key="2">
    <source>
        <dbReference type="Proteomes" id="UP000327179"/>
    </source>
</evidence>
<name>A0A5J6QUH2_9GAMM</name>
<organism evidence="1 2">
    <name type="scientific">Metapseudomonas lalkuanensis</name>
    <dbReference type="NCBI Taxonomy" id="2604832"/>
    <lineage>
        <taxon>Bacteria</taxon>
        <taxon>Pseudomonadati</taxon>
        <taxon>Pseudomonadota</taxon>
        <taxon>Gammaproteobacteria</taxon>
        <taxon>Pseudomonadales</taxon>
        <taxon>Pseudomonadaceae</taxon>
        <taxon>Metapseudomonas</taxon>
    </lineage>
</organism>
<dbReference type="RefSeq" id="WP_151136148.1">
    <property type="nucleotide sequence ID" value="NZ_CP043311.1"/>
</dbReference>
<reference evidence="1 2" key="1">
    <citation type="submission" date="2019-08" db="EMBL/GenBank/DDBJ databases">
        <title>Whole-genome Sequencing of e-waste polymer degrading bacterium Pseudomonas sp. strain PE08.</title>
        <authorList>
            <person name="Kirdat K."/>
            <person name="Debbarma P."/>
            <person name="Narawade N."/>
            <person name="Suyal D."/>
            <person name="Thorat V."/>
            <person name="Shouche Y."/>
            <person name="Goel R."/>
            <person name="Yadav A."/>
        </authorList>
    </citation>
    <scope>NUCLEOTIDE SEQUENCE [LARGE SCALE GENOMIC DNA]</scope>
    <source>
        <strain evidence="1 2">PE08</strain>
    </source>
</reference>
<dbReference type="AlphaFoldDB" id="A0A5J6QUH2"/>
<dbReference type="Proteomes" id="UP000327179">
    <property type="component" value="Chromosome"/>
</dbReference>
<gene>
    <name evidence="1" type="ORF">FXN65_21305</name>
</gene>
<proteinExistence type="predicted"/>
<keyword evidence="2" id="KW-1185">Reference proteome</keyword>